<keyword evidence="5" id="KW-0325">Glycoprotein</keyword>
<evidence type="ECO:0000256" key="1">
    <source>
        <dbReference type="ARBA" id="ARBA00022670"/>
    </source>
</evidence>
<evidence type="ECO:0000256" key="2">
    <source>
        <dbReference type="ARBA" id="ARBA00022801"/>
    </source>
</evidence>
<dbReference type="InterPro" id="IPR033116">
    <property type="entry name" value="TRYPSIN_SER"/>
</dbReference>
<evidence type="ECO:0000256" key="6">
    <source>
        <dbReference type="PROSITE-ProRule" id="PRU00124"/>
    </source>
</evidence>
<keyword evidence="8" id="KW-1133">Transmembrane helix</keyword>
<comment type="caution">
    <text evidence="10">The sequence shown here is derived from an EMBL/GenBank/DDBJ whole genome shotgun (WGS) entry which is preliminary data.</text>
</comment>
<dbReference type="SUPFAM" id="SSF57424">
    <property type="entry name" value="LDL receptor-like module"/>
    <property type="match status" value="1"/>
</dbReference>
<dbReference type="Pfam" id="PF00089">
    <property type="entry name" value="Trypsin"/>
    <property type="match status" value="1"/>
</dbReference>
<dbReference type="CDD" id="cd00190">
    <property type="entry name" value="Tryp_SPc"/>
    <property type="match status" value="1"/>
</dbReference>
<evidence type="ECO:0000256" key="4">
    <source>
        <dbReference type="ARBA" id="ARBA00023157"/>
    </source>
</evidence>
<keyword evidence="8" id="KW-0472">Membrane</keyword>
<evidence type="ECO:0000259" key="9">
    <source>
        <dbReference type="PROSITE" id="PS50240"/>
    </source>
</evidence>
<keyword evidence="3 7" id="KW-0720">Serine protease</keyword>
<keyword evidence="8" id="KW-0812">Transmembrane</keyword>
<dbReference type="SMART" id="SM00192">
    <property type="entry name" value="LDLa"/>
    <property type="match status" value="1"/>
</dbReference>
<sequence>MPVTKVQPFLNEDDLRKTVWERMLDYRWEIIISVTVVVVVTLSLGIGLGVGLSCAGKFKCGASRKCIYASLQCDGKKQCENGEDELSCVRLSGRSSVVQVQRAGLWMTVVFRRLDHLAGRDGLYVASSSSPVNSIELELQTPLVTLETNGGIVKLHNMTLFRDKSQCASGKVATLKCLVWLRPKFTNRIVGGNISKPGQFPWQVSLHSQGMHRCGGSLITNQWILTAAHCVYGSAIPDLWDVYAGISELPGYGVNPLQVDRIIHHHRYRPHWPIYDIALMKLHTPLVFNGSVEPICLPNHGEVFQPKTMCWISGWGATEFGGSLSLVLRHAMVPLISDKDCNEPQVYAGHITPSMICAGYLEGGVDSCQGDSGGPLACEDSSLWKLIGATSWGDGCADANKPGVYARITECLSWIRQEMERDVTFNLTVVNAN</sequence>
<accession>A0AAW0N305</accession>
<dbReference type="FunFam" id="2.40.10.10:FF:000003">
    <property type="entry name" value="Transmembrane serine protease 3"/>
    <property type="match status" value="1"/>
</dbReference>
<dbReference type="Pfam" id="PF00057">
    <property type="entry name" value="Ldl_recept_a"/>
    <property type="match status" value="1"/>
</dbReference>
<dbReference type="CDD" id="cd00112">
    <property type="entry name" value="LDLa"/>
    <property type="match status" value="1"/>
</dbReference>
<dbReference type="Gene3D" id="2.40.128.620">
    <property type="match status" value="1"/>
</dbReference>
<proteinExistence type="predicted"/>
<dbReference type="InterPro" id="IPR036055">
    <property type="entry name" value="LDL_receptor-like_sf"/>
</dbReference>
<dbReference type="PRINTS" id="PR00722">
    <property type="entry name" value="CHYMOTRYPSIN"/>
</dbReference>
<dbReference type="EMBL" id="JBBPFD010000018">
    <property type="protein sequence ID" value="KAK7889718.1"/>
    <property type="molecule type" value="Genomic_DNA"/>
</dbReference>
<reference evidence="11" key="1">
    <citation type="submission" date="2024-04" db="EMBL/GenBank/DDBJ databases">
        <title>Salinicola lusitanus LLJ914,a marine bacterium isolated from the Okinawa Trough.</title>
        <authorList>
            <person name="Li J."/>
        </authorList>
    </citation>
    <scope>NUCLEOTIDE SEQUENCE [LARGE SCALE GENOMIC DNA]</scope>
</reference>
<dbReference type="SUPFAM" id="SSF50494">
    <property type="entry name" value="Trypsin-like serine proteases"/>
    <property type="match status" value="1"/>
</dbReference>
<keyword evidence="11" id="KW-1185">Reference proteome</keyword>
<dbReference type="InterPro" id="IPR023415">
    <property type="entry name" value="LDLR_class-A_CS"/>
</dbReference>
<dbReference type="InterPro" id="IPR043504">
    <property type="entry name" value="Peptidase_S1_PA_chymotrypsin"/>
</dbReference>
<dbReference type="Proteomes" id="UP001460270">
    <property type="component" value="Unassembled WGS sequence"/>
</dbReference>
<dbReference type="GO" id="GO:0006508">
    <property type="term" value="P:proteolysis"/>
    <property type="evidence" value="ECO:0007669"/>
    <property type="project" value="UniProtKB-KW"/>
</dbReference>
<gene>
    <name evidence="10" type="ORF">WMY93_025278</name>
</gene>
<evidence type="ECO:0000256" key="8">
    <source>
        <dbReference type="SAM" id="Phobius"/>
    </source>
</evidence>
<dbReference type="PROSITE" id="PS01209">
    <property type="entry name" value="LDLRA_1"/>
    <property type="match status" value="1"/>
</dbReference>
<dbReference type="AlphaFoldDB" id="A0AAW0N305"/>
<dbReference type="GO" id="GO:0004252">
    <property type="term" value="F:serine-type endopeptidase activity"/>
    <property type="evidence" value="ECO:0007669"/>
    <property type="project" value="InterPro"/>
</dbReference>
<keyword evidence="4 6" id="KW-1015">Disulfide bond</keyword>
<dbReference type="PROSITE" id="PS00134">
    <property type="entry name" value="TRYPSIN_HIS"/>
    <property type="match status" value="1"/>
</dbReference>
<dbReference type="PANTHER" id="PTHR24252">
    <property type="entry name" value="ACROSIN-RELATED"/>
    <property type="match status" value="1"/>
</dbReference>
<dbReference type="PROSITE" id="PS50068">
    <property type="entry name" value="LDLRA_2"/>
    <property type="match status" value="1"/>
</dbReference>
<name>A0AAW0N305_9GOBI</name>
<feature type="disulfide bond" evidence="6">
    <location>
        <begin position="54"/>
        <end position="66"/>
    </location>
</feature>
<dbReference type="PROSITE" id="PS50240">
    <property type="entry name" value="TRYPSIN_DOM"/>
    <property type="match status" value="1"/>
</dbReference>
<dbReference type="PANTHER" id="PTHR24252:SF27">
    <property type="entry name" value="TRANSMEMBRANE PROTEASE SERINE 3-LIKE"/>
    <property type="match status" value="1"/>
</dbReference>
<evidence type="ECO:0000313" key="11">
    <source>
        <dbReference type="Proteomes" id="UP001460270"/>
    </source>
</evidence>
<evidence type="ECO:0000256" key="5">
    <source>
        <dbReference type="ARBA" id="ARBA00023180"/>
    </source>
</evidence>
<dbReference type="Gene3D" id="2.40.10.10">
    <property type="entry name" value="Trypsin-like serine proteases"/>
    <property type="match status" value="1"/>
</dbReference>
<dbReference type="InterPro" id="IPR018114">
    <property type="entry name" value="TRYPSIN_HIS"/>
</dbReference>
<keyword evidence="2 7" id="KW-0378">Hydrolase</keyword>
<evidence type="ECO:0000256" key="7">
    <source>
        <dbReference type="RuleBase" id="RU363034"/>
    </source>
</evidence>
<feature type="transmembrane region" description="Helical" evidence="8">
    <location>
        <begin position="30"/>
        <end position="55"/>
    </location>
</feature>
<feature type="domain" description="Peptidase S1" evidence="9">
    <location>
        <begin position="189"/>
        <end position="420"/>
    </location>
</feature>
<feature type="disulfide bond" evidence="6">
    <location>
        <begin position="73"/>
        <end position="88"/>
    </location>
</feature>
<dbReference type="InterPro" id="IPR009003">
    <property type="entry name" value="Peptidase_S1_PA"/>
</dbReference>
<dbReference type="InterPro" id="IPR001314">
    <property type="entry name" value="Peptidase_S1A"/>
</dbReference>
<protein>
    <recommendedName>
        <fullName evidence="9">Peptidase S1 domain-containing protein</fullName>
    </recommendedName>
</protein>
<keyword evidence="1 7" id="KW-0645">Protease</keyword>
<comment type="caution">
    <text evidence="6">Lacks conserved residue(s) required for the propagation of feature annotation.</text>
</comment>
<evidence type="ECO:0000313" key="10">
    <source>
        <dbReference type="EMBL" id="KAK7889718.1"/>
    </source>
</evidence>
<evidence type="ECO:0000256" key="3">
    <source>
        <dbReference type="ARBA" id="ARBA00022825"/>
    </source>
</evidence>
<dbReference type="InterPro" id="IPR002172">
    <property type="entry name" value="LDrepeatLR_classA_rpt"/>
</dbReference>
<organism evidence="10 11">
    <name type="scientific">Mugilogobius chulae</name>
    <name type="common">yellowstripe goby</name>
    <dbReference type="NCBI Taxonomy" id="88201"/>
    <lineage>
        <taxon>Eukaryota</taxon>
        <taxon>Metazoa</taxon>
        <taxon>Chordata</taxon>
        <taxon>Craniata</taxon>
        <taxon>Vertebrata</taxon>
        <taxon>Euteleostomi</taxon>
        <taxon>Actinopterygii</taxon>
        <taxon>Neopterygii</taxon>
        <taxon>Teleostei</taxon>
        <taxon>Neoteleostei</taxon>
        <taxon>Acanthomorphata</taxon>
        <taxon>Gobiaria</taxon>
        <taxon>Gobiiformes</taxon>
        <taxon>Gobioidei</taxon>
        <taxon>Gobiidae</taxon>
        <taxon>Gobionellinae</taxon>
        <taxon>Mugilogobius</taxon>
    </lineage>
</organism>
<dbReference type="InterPro" id="IPR001254">
    <property type="entry name" value="Trypsin_dom"/>
</dbReference>
<dbReference type="PROSITE" id="PS00135">
    <property type="entry name" value="TRYPSIN_SER"/>
    <property type="match status" value="1"/>
</dbReference>
<dbReference type="SMART" id="SM00020">
    <property type="entry name" value="Tryp_SPc"/>
    <property type="match status" value="1"/>
</dbReference>